<dbReference type="RefSeq" id="XP_718684.1">
    <property type="nucleotide sequence ID" value="XM_713591.1"/>
</dbReference>
<dbReference type="InterPro" id="IPR019775">
    <property type="entry name" value="WD40_repeat_CS"/>
</dbReference>
<keyword evidence="2" id="KW-0677">Repeat</keyword>
<dbReference type="PROSITE" id="PS00678">
    <property type="entry name" value="WD_REPEATS_1"/>
    <property type="match status" value="1"/>
</dbReference>
<keyword evidence="1" id="KW-0853">WD repeat</keyword>
<dbReference type="SUPFAM" id="SSF50978">
    <property type="entry name" value="WD40 repeat-like"/>
    <property type="match status" value="1"/>
</dbReference>
<feature type="region of interest" description="Disordered" evidence="3">
    <location>
        <begin position="481"/>
        <end position="505"/>
    </location>
</feature>
<evidence type="ECO:0000256" key="3">
    <source>
        <dbReference type="SAM" id="MobiDB-lite"/>
    </source>
</evidence>
<evidence type="ECO:0000256" key="1">
    <source>
        <dbReference type="ARBA" id="ARBA00022574"/>
    </source>
</evidence>
<sequence length="726" mass="81658">MKASFIKSWTTPPTPSTPMDPSSQVPSLTPFLNSVCPGYTGLDDNVHYPLDDIPHECGELIWPKSTTNATIKLDYTYLNVARPGLNKNESTTYVSLPLHITNLFDNLVSKSDKTSEGYMHIGANVNALAHDPFKIINLNPGCITRIVDWNRSKNPFADNKTLSFNKLASNFNKLFVKNDLFDDLGNSNVKILNSKPITAAKLLVSSHVNVLNVFALNEKSEYLNTVKKERTTGPPDTEEPVLRLEFNSIITALSTFVLNEDPVAIIGFHSGEIMILKLNEQKYQLFDALKVQKLSEVDAVTCIEAIRHPNYEYLVVAGYSNGEVVILNPYGVKDSYSKSVVDKDVSTTFFKKFDLSPLGKVDNSFVLGHFKVSHKPITSLSSTLPINKPLQPSEAQPLILAIAADDGYVRFVDFIFTYNCNYGDKQQVITTDIISNYFNTSITDIEFSPDFKFFSVVGKGDLIEVFKMSYYNVNGLLHKSSGRRSRSGTVNSAHSGSETRSKETKEMYPPLIKDIQIVGRFKGHTNIVKSTKFVKDDFSTSVYKLVSCGYDGKIIVWEFDYKALPKIKKSHLKPTPTSPRESRSKTSHERKPVLLSPSPLARRNHHTRNRSIEDNQLHTTSMNMLLQDTNTTKTPLSSDQIEVAVTLYKSLYEIRLKRHYKKKSTNQIIICPIENDKLVPSIEVPLLTIDLSRLIKDGKIDSFHLDESTLWCFAKSGDLFRYSILT</sequence>
<dbReference type="InterPro" id="IPR051362">
    <property type="entry name" value="WD_repeat_creC_regulators"/>
</dbReference>
<reference evidence="5 6" key="3">
    <citation type="journal article" date="2013" name="Genome Biol.">
        <title>Assembly of a phased diploid Candida albicans genome facilitates allele-specific measurements and provides a simple model for repeat and indel structure.</title>
        <authorList>
            <person name="Muzzey D."/>
            <person name="Schwartz K."/>
            <person name="Weissman J.S."/>
            <person name="Sherlock G."/>
        </authorList>
    </citation>
    <scope>NUCLEOTIDE SEQUENCE [LARGE SCALE GENOMIC DNA]</scope>
    <source>
        <strain evidence="6">SC5314 / ATCC MYA-2876</strain>
    </source>
</reference>
<dbReference type="EMBL" id="CP017630">
    <property type="protein sequence ID" value="AOW30782.1"/>
    <property type="molecule type" value="Genomic_DNA"/>
</dbReference>
<dbReference type="STRING" id="237561.A0A1D8PRN0"/>
<gene>
    <name evidence="5" type="ordered locus">CAALFM_CR00110WA</name>
    <name evidence="4" type="ordered locus">orf19.7527</name>
</gene>
<dbReference type="Gene3D" id="2.130.10.10">
    <property type="entry name" value="YVTN repeat-like/Quinoprotein amine dehydrogenase"/>
    <property type="match status" value="1"/>
</dbReference>
<dbReference type="GeneID" id="3639731"/>
<name>A0A1D8PRN0_CANAL</name>
<evidence type="ECO:0000313" key="4">
    <source>
        <dbReference type="CGD" id="CAL0000188301"/>
    </source>
</evidence>
<dbReference type="PANTHER" id="PTHR14107">
    <property type="entry name" value="WD REPEAT PROTEIN"/>
    <property type="match status" value="1"/>
</dbReference>
<accession>A0A1D8PRN0</accession>
<feature type="region of interest" description="Disordered" evidence="3">
    <location>
        <begin position="1"/>
        <end position="26"/>
    </location>
</feature>
<dbReference type="VEuPathDB" id="FungiDB:CR_00110W_A"/>
<feature type="compositionally biased region" description="Basic and acidic residues" evidence="3">
    <location>
        <begin position="580"/>
        <end position="592"/>
    </location>
</feature>
<dbReference type="OrthoDB" id="3367at2759"/>
<dbReference type="InParanoid" id="A0A1D8PRN0"/>
<dbReference type="InterPro" id="IPR001680">
    <property type="entry name" value="WD40_rpt"/>
</dbReference>
<dbReference type="eggNOG" id="KOG2394">
    <property type="taxonomic scope" value="Eukaryota"/>
</dbReference>
<evidence type="ECO:0000313" key="5">
    <source>
        <dbReference type="EMBL" id="AOW30782.1"/>
    </source>
</evidence>
<evidence type="ECO:0000256" key="2">
    <source>
        <dbReference type="ARBA" id="ARBA00022737"/>
    </source>
</evidence>
<organism evidence="5 6">
    <name type="scientific">Candida albicans (strain SC5314 / ATCC MYA-2876)</name>
    <name type="common">Yeast</name>
    <dbReference type="NCBI Taxonomy" id="237561"/>
    <lineage>
        <taxon>Eukaryota</taxon>
        <taxon>Fungi</taxon>
        <taxon>Dikarya</taxon>
        <taxon>Ascomycota</taxon>
        <taxon>Saccharomycotina</taxon>
        <taxon>Pichiomycetes</taxon>
        <taxon>Debaryomycetaceae</taxon>
        <taxon>Candida/Lodderomyces clade</taxon>
        <taxon>Candida</taxon>
    </lineage>
</organism>
<dbReference type="GO" id="GO:0045013">
    <property type="term" value="P:carbon catabolite repression of transcription"/>
    <property type="evidence" value="ECO:0000318"/>
    <property type="project" value="GO_Central"/>
</dbReference>
<protein>
    <submittedName>
        <fullName evidence="5">Uncharacterized protein</fullName>
    </submittedName>
</protein>
<keyword evidence="6" id="KW-1185">Reference proteome</keyword>
<reference evidence="5 6" key="2">
    <citation type="journal article" date="2007" name="Genome Biol.">
        <title>Assembly of the Candida albicans genome into sixteen supercontigs aligned on the eight chromosomes.</title>
        <authorList>
            <person name="van het Hoog M."/>
            <person name="Rast T.J."/>
            <person name="Martchenko M."/>
            <person name="Grindle S."/>
            <person name="Dignard D."/>
            <person name="Hogues H."/>
            <person name="Cuomo C."/>
            <person name="Berriman M."/>
            <person name="Scherer S."/>
            <person name="Magee B.B."/>
            <person name="Whiteway M."/>
            <person name="Chibana H."/>
            <person name="Nantel A."/>
            <person name="Magee P.T."/>
        </authorList>
    </citation>
    <scope>GENOME REANNOTATION</scope>
    <source>
        <strain evidence="6">SC5314 / ATCC MYA-2876</strain>
    </source>
</reference>
<dbReference type="SMART" id="SM00320">
    <property type="entry name" value="WD40"/>
    <property type="match status" value="2"/>
</dbReference>
<dbReference type="OMA" id="KMSYYNV"/>
<dbReference type="CGD" id="CAL0000188301">
    <property type="gene designation" value="orf19.7527"/>
</dbReference>
<reference evidence="5 6" key="1">
    <citation type="journal article" date="2004" name="Proc. Natl. Acad. Sci. U.S.A.">
        <title>The diploid genome sequence of Candida albicans.</title>
        <authorList>
            <person name="Jones T."/>
            <person name="Federspiel N.A."/>
            <person name="Chibana H."/>
            <person name="Dungan J."/>
            <person name="Kalman S."/>
            <person name="Magee B.B."/>
            <person name="Newport G."/>
            <person name="Thorstenson Y.R."/>
            <person name="Agabian N."/>
            <person name="Magee P.T."/>
            <person name="Davis R.W."/>
            <person name="Scherer S."/>
        </authorList>
    </citation>
    <scope>NUCLEOTIDE SEQUENCE [LARGE SCALE GENOMIC DNA]</scope>
    <source>
        <strain evidence="6">SC5314 / ATCC MYA-2876</strain>
    </source>
</reference>
<dbReference type="PANTHER" id="PTHR14107:SF16">
    <property type="entry name" value="AT02583P"/>
    <property type="match status" value="1"/>
</dbReference>
<feature type="region of interest" description="Disordered" evidence="3">
    <location>
        <begin position="570"/>
        <end position="612"/>
    </location>
</feature>
<dbReference type="KEGG" id="cal:CAALFM_CR00110WA"/>
<dbReference type="Pfam" id="PF00400">
    <property type="entry name" value="WD40"/>
    <property type="match status" value="1"/>
</dbReference>
<dbReference type="InterPro" id="IPR015943">
    <property type="entry name" value="WD40/YVTN_repeat-like_dom_sf"/>
</dbReference>
<dbReference type="InterPro" id="IPR036322">
    <property type="entry name" value="WD40_repeat_dom_sf"/>
</dbReference>
<evidence type="ECO:0000313" key="6">
    <source>
        <dbReference type="Proteomes" id="UP000000559"/>
    </source>
</evidence>
<dbReference type="Proteomes" id="UP000000559">
    <property type="component" value="Chromosome R"/>
</dbReference>
<proteinExistence type="predicted"/>
<dbReference type="AlphaFoldDB" id="A0A1D8PRN0"/>
<feature type="compositionally biased region" description="Polar residues" evidence="3">
    <location>
        <begin position="487"/>
        <end position="496"/>
    </location>
</feature>